<feature type="transmembrane region" description="Helical" evidence="2">
    <location>
        <begin position="718"/>
        <end position="739"/>
    </location>
</feature>
<keyword evidence="2" id="KW-0472">Membrane</keyword>
<proteinExistence type="predicted"/>
<feature type="region of interest" description="Disordered" evidence="1">
    <location>
        <begin position="1047"/>
        <end position="1111"/>
    </location>
</feature>
<keyword evidence="3" id="KW-0808">Transferase</keyword>
<feature type="transmembrane region" description="Helical" evidence="2">
    <location>
        <begin position="751"/>
        <end position="772"/>
    </location>
</feature>
<keyword evidence="3" id="KW-0328">Glycosyltransferase</keyword>
<dbReference type="GO" id="GO:0016757">
    <property type="term" value="F:glycosyltransferase activity"/>
    <property type="evidence" value="ECO:0007669"/>
    <property type="project" value="UniProtKB-KW"/>
</dbReference>
<name>A0AAE9Y821_9ACTN</name>
<feature type="transmembrane region" description="Helical" evidence="2">
    <location>
        <begin position="685"/>
        <end position="703"/>
    </location>
</feature>
<feature type="compositionally biased region" description="Basic residues" evidence="1">
    <location>
        <begin position="1099"/>
        <end position="1111"/>
    </location>
</feature>
<evidence type="ECO:0000256" key="1">
    <source>
        <dbReference type="SAM" id="MobiDB-lite"/>
    </source>
</evidence>
<evidence type="ECO:0000256" key="2">
    <source>
        <dbReference type="SAM" id="Phobius"/>
    </source>
</evidence>
<feature type="compositionally biased region" description="Low complexity" evidence="1">
    <location>
        <begin position="9"/>
        <end position="20"/>
    </location>
</feature>
<feature type="region of interest" description="Disordered" evidence="1">
    <location>
        <begin position="1"/>
        <end position="20"/>
    </location>
</feature>
<dbReference type="PANTHER" id="PTHR43685">
    <property type="entry name" value="GLYCOSYLTRANSFERASE"/>
    <property type="match status" value="1"/>
</dbReference>
<dbReference type="Gene3D" id="3.90.550.10">
    <property type="entry name" value="Spore Coat Polysaccharide Biosynthesis Protein SpsA, Chain A"/>
    <property type="match status" value="1"/>
</dbReference>
<dbReference type="Pfam" id="PF13641">
    <property type="entry name" value="Glyco_tranf_2_3"/>
    <property type="match status" value="1"/>
</dbReference>
<evidence type="ECO:0000313" key="3">
    <source>
        <dbReference type="EMBL" id="WCO68509.1"/>
    </source>
</evidence>
<organism evidence="3 4">
    <name type="scientific">Iamia majanohamensis</name>
    <dbReference type="NCBI Taxonomy" id="467976"/>
    <lineage>
        <taxon>Bacteria</taxon>
        <taxon>Bacillati</taxon>
        <taxon>Actinomycetota</taxon>
        <taxon>Acidimicrobiia</taxon>
        <taxon>Acidimicrobiales</taxon>
        <taxon>Iamiaceae</taxon>
        <taxon>Iamia</taxon>
    </lineage>
</organism>
<feature type="compositionally biased region" description="Low complexity" evidence="1">
    <location>
        <begin position="1062"/>
        <end position="1082"/>
    </location>
</feature>
<dbReference type="EMBL" id="CP116942">
    <property type="protein sequence ID" value="WCO68509.1"/>
    <property type="molecule type" value="Genomic_DNA"/>
</dbReference>
<gene>
    <name evidence="3" type="ORF">PO878_07180</name>
</gene>
<dbReference type="SUPFAM" id="SSF53448">
    <property type="entry name" value="Nucleotide-diphospho-sugar transferases"/>
    <property type="match status" value="1"/>
</dbReference>
<dbReference type="AlphaFoldDB" id="A0AAE9Y821"/>
<reference evidence="3" key="1">
    <citation type="submission" date="2023-01" db="EMBL/GenBank/DDBJ databases">
        <title>The diversity of Class Acidimicrobiia in South China Sea sediment environments and the proposal of Iamia marina sp. nov., a novel species of the genus Iamia.</title>
        <authorList>
            <person name="He Y."/>
            <person name="Tian X."/>
        </authorList>
    </citation>
    <scope>NUCLEOTIDE SEQUENCE</scope>
    <source>
        <strain evidence="3">DSM 19957</strain>
    </source>
</reference>
<feature type="transmembrane region" description="Helical" evidence="2">
    <location>
        <begin position="576"/>
        <end position="595"/>
    </location>
</feature>
<dbReference type="Proteomes" id="UP001216390">
    <property type="component" value="Chromosome"/>
</dbReference>
<feature type="compositionally biased region" description="Basic and acidic residues" evidence="1">
    <location>
        <begin position="1083"/>
        <end position="1098"/>
    </location>
</feature>
<keyword evidence="2" id="KW-1133">Transmembrane helix</keyword>
<feature type="transmembrane region" description="Helical" evidence="2">
    <location>
        <begin position="485"/>
        <end position="504"/>
    </location>
</feature>
<dbReference type="PANTHER" id="PTHR43685:SF3">
    <property type="entry name" value="SLR2126 PROTEIN"/>
    <property type="match status" value="1"/>
</dbReference>
<feature type="transmembrane region" description="Helical" evidence="2">
    <location>
        <begin position="1020"/>
        <end position="1039"/>
    </location>
</feature>
<accession>A0AAE9Y821</accession>
<dbReference type="RefSeq" id="WP_272738025.1">
    <property type="nucleotide sequence ID" value="NZ_CP116942.1"/>
</dbReference>
<sequence length="1111" mass="116676">MTAAPPPADESAPAATADPPVAGGAPAVVAVVVTRDPGPWFEEVLRSLAAQTYQSLSVLVVDAGSEEDPAPRVAAVLPRARVARQEGATGYGAAANRVLEAVEGAAFYLLCHDDVALAPDAVRHLVEEAFRTNGGVLGPKLLDWHDPRRIRSVGGAIDKVGAPAPAAEPGELDQEQHDAVRDVFYVAGGATLVRADLFRTLGGFDPGMTLHGDDVDLCWRAHIAGARVVVVPAAQARHLEALAERHPDDDRRRLQQRHRVRSLLTNYGPVHLLRVVPQALVLTLLEAVFAVVGGRFRHGAEVVAAWTWNLGHLGGLRRRRKANKAIRSVRDREVRELQVRGSARLTAFLRGQVGPADDRLGALAETGRDLSSALRTPLTRVAVAAAGFTLLLMFLGSRNLLFQPLPSVGELNAFPDSALELLRTHLSGWRTTAGGGTAPSPTGDGVFGLLGLASLGSMGLARKIAILGLLPAGPLGIWRLSRPIGSIRAAAAAVVVYTAVPLPYNALADGSWAALAAYAVVPWIVLGLARSMRLAPWGRLDLDDADTAHSVPPVSGLARVLGLGLAIALGAIVTPAIVPLAALVAVGLALGSLVAGRLAGVVRMLGTAVGGIAVALVLHLPWTFSLLADGGSWAAVVGADEQASRSLGQLLRFQTGPYGDTPFAWAFLVAAALPLVIGRGWRLAWAVRAWFTALAGWAVLVAVDEGWVTIPLPASEVLLAPAAVGLALSAGLGMAAFEVDLRHFRFGWRQLASVVAAAAVIVGGLGLVSGSFDGRWKVPRGDLNRALAPVLTADGDPEAEVLWLGDPDLLPLGAHDYRDDVALATSEGLPDVRSRWAGPRFASTDRLDQALDLAVDRRTARLGRILGPQGVRYVVVPTSEVPEAFGGSDRPPPPWLVDALEAQLDLEQVDTDRSLLVYRNTAWRGEVTAVPSGTELPDAPSGAAATDPEGWEDVAGEPEVGRVPFTAPGDTDVVAAVPADDGWSMTVEGGEVEADEAYGWALRAPDVAAGPGEVSYATGWGLRALVLLQPVLWVLVLLARNRAMARARGHDRDVAPVPEPATPEVDPVESAAAAVAGLAERTAAARRDGTDDTEEPARRRGGRRRRRKGSP</sequence>
<dbReference type="KEGG" id="ima:PO878_07180"/>
<dbReference type="InterPro" id="IPR029044">
    <property type="entry name" value="Nucleotide-diphossugar_trans"/>
</dbReference>
<keyword evidence="2" id="KW-0812">Transmembrane</keyword>
<dbReference type="EC" id="2.4.-.-" evidence="3"/>
<protein>
    <submittedName>
        <fullName evidence="3">Glycosyltransferase</fullName>
        <ecNumber evidence="3">2.4.-.-</ecNumber>
    </submittedName>
</protein>
<keyword evidence="4" id="KW-1185">Reference proteome</keyword>
<feature type="transmembrane region" description="Helical" evidence="2">
    <location>
        <begin position="510"/>
        <end position="529"/>
    </location>
</feature>
<feature type="transmembrane region" description="Helical" evidence="2">
    <location>
        <begin position="662"/>
        <end position="678"/>
    </location>
</feature>
<dbReference type="InterPro" id="IPR050834">
    <property type="entry name" value="Glycosyltransf_2"/>
</dbReference>
<feature type="transmembrane region" description="Helical" evidence="2">
    <location>
        <begin position="602"/>
        <end position="622"/>
    </location>
</feature>
<evidence type="ECO:0000313" key="4">
    <source>
        <dbReference type="Proteomes" id="UP001216390"/>
    </source>
</evidence>